<evidence type="ECO:0000256" key="1">
    <source>
        <dbReference type="SAM" id="MobiDB-lite"/>
    </source>
</evidence>
<name>A0A811Z3Q0_NYCPR</name>
<keyword evidence="3" id="KW-1185">Reference proteome</keyword>
<feature type="compositionally biased region" description="Basic and acidic residues" evidence="1">
    <location>
        <begin position="35"/>
        <end position="53"/>
    </location>
</feature>
<protein>
    <submittedName>
        <fullName evidence="2">(raccoon dog) hypothetical protein</fullName>
    </submittedName>
</protein>
<comment type="caution">
    <text evidence="2">The sequence shown here is derived from an EMBL/GenBank/DDBJ whole genome shotgun (WGS) entry which is preliminary data.</text>
</comment>
<accession>A0A811Z3Q0</accession>
<gene>
    <name evidence="2" type="ORF">NYPRO_LOCUS16143</name>
</gene>
<dbReference type="EMBL" id="CAJHUB010000755">
    <property type="protein sequence ID" value="CAD7683351.1"/>
    <property type="molecule type" value="Genomic_DNA"/>
</dbReference>
<feature type="region of interest" description="Disordered" evidence="1">
    <location>
        <begin position="1"/>
        <end position="227"/>
    </location>
</feature>
<feature type="compositionally biased region" description="Basic residues" evidence="1">
    <location>
        <begin position="196"/>
        <end position="205"/>
    </location>
</feature>
<feature type="compositionally biased region" description="Low complexity" evidence="1">
    <location>
        <begin position="142"/>
        <end position="153"/>
    </location>
</feature>
<proteinExistence type="predicted"/>
<dbReference type="AlphaFoldDB" id="A0A811Z3Q0"/>
<evidence type="ECO:0000313" key="3">
    <source>
        <dbReference type="Proteomes" id="UP000645828"/>
    </source>
</evidence>
<feature type="compositionally biased region" description="Low complexity" evidence="1">
    <location>
        <begin position="69"/>
        <end position="106"/>
    </location>
</feature>
<organism evidence="2 3">
    <name type="scientific">Nyctereutes procyonoides</name>
    <name type="common">Raccoon dog</name>
    <name type="synonym">Canis procyonoides</name>
    <dbReference type="NCBI Taxonomy" id="34880"/>
    <lineage>
        <taxon>Eukaryota</taxon>
        <taxon>Metazoa</taxon>
        <taxon>Chordata</taxon>
        <taxon>Craniata</taxon>
        <taxon>Vertebrata</taxon>
        <taxon>Euteleostomi</taxon>
        <taxon>Mammalia</taxon>
        <taxon>Eutheria</taxon>
        <taxon>Laurasiatheria</taxon>
        <taxon>Carnivora</taxon>
        <taxon>Caniformia</taxon>
        <taxon>Canidae</taxon>
        <taxon>Nyctereutes</taxon>
    </lineage>
</organism>
<evidence type="ECO:0000313" key="2">
    <source>
        <dbReference type="EMBL" id="CAD7683351.1"/>
    </source>
</evidence>
<dbReference type="Proteomes" id="UP000645828">
    <property type="component" value="Unassembled WGS sequence"/>
</dbReference>
<sequence>MVAELRHPASSRDAPRPFLRAGASLSRPRQGCAREGSEREPARRSADFPEHRCGSARPRLQPGRPVGTPAPRAAAAAAAAPAATRPAPRSGHAPATTQPPGAAPPANHAFPEPRPLPTRVLPRPRPPRRRNRPGPPLPPATLPAGAAPALCADRLTDGRTEGGLGAGHGPEWSAALGWPPPTARAPAQGAGVRGLGRARARRGPHARPVPQRLLREALPSPRLSRAS</sequence>
<reference evidence="2" key="1">
    <citation type="submission" date="2020-12" db="EMBL/GenBank/DDBJ databases">
        <authorList>
            <consortium name="Molecular Ecology Group"/>
        </authorList>
    </citation>
    <scope>NUCLEOTIDE SEQUENCE</scope>
    <source>
        <strain evidence="2">TBG_1078</strain>
    </source>
</reference>